<name>A0ABN6N924_9BACT</name>
<evidence type="ECO:0000313" key="2">
    <source>
        <dbReference type="Proteomes" id="UP001162734"/>
    </source>
</evidence>
<dbReference type="Proteomes" id="UP001162734">
    <property type="component" value="Chromosome"/>
</dbReference>
<gene>
    <name evidence="1" type="ORF">AMPC_17070</name>
</gene>
<proteinExistence type="predicted"/>
<protein>
    <submittedName>
        <fullName evidence="1">Uncharacterized protein</fullName>
    </submittedName>
</protein>
<keyword evidence="2" id="KW-1185">Reference proteome</keyword>
<accession>A0ABN6N924</accession>
<reference evidence="2" key="1">
    <citation type="journal article" date="2022" name="Int. J. Syst. Evol. Microbiol.">
        <title>Anaeromyxobacter oryzae sp. nov., Anaeromyxobacter diazotrophicus sp. nov. and Anaeromyxobacter paludicola sp. nov., isolated from paddy soils.</title>
        <authorList>
            <person name="Itoh H."/>
            <person name="Xu Z."/>
            <person name="Mise K."/>
            <person name="Masuda Y."/>
            <person name="Ushijima N."/>
            <person name="Hayakawa C."/>
            <person name="Shiratori Y."/>
            <person name="Senoo K."/>
        </authorList>
    </citation>
    <scope>NUCLEOTIDE SEQUENCE [LARGE SCALE GENOMIC DNA]</scope>
    <source>
        <strain evidence="2">Red630</strain>
    </source>
</reference>
<dbReference type="EMBL" id="AP025592">
    <property type="protein sequence ID" value="BDG08594.1"/>
    <property type="molecule type" value="Genomic_DNA"/>
</dbReference>
<evidence type="ECO:0000313" key="1">
    <source>
        <dbReference type="EMBL" id="BDG08594.1"/>
    </source>
</evidence>
<sequence length="95" mass="10621">MTQPLKLGRDAAIIDVGYWWNGPGAPYPALIYSAFHKEPEQLLAFQYDNSEPSVRSFSCFDKTFLTSPMPSDLEPGSMLSVQVGKLMEVLKKSHL</sequence>
<organism evidence="1 2">
    <name type="scientific">Anaeromyxobacter paludicola</name>
    <dbReference type="NCBI Taxonomy" id="2918171"/>
    <lineage>
        <taxon>Bacteria</taxon>
        <taxon>Pseudomonadati</taxon>
        <taxon>Myxococcota</taxon>
        <taxon>Myxococcia</taxon>
        <taxon>Myxococcales</taxon>
        <taxon>Cystobacterineae</taxon>
        <taxon>Anaeromyxobacteraceae</taxon>
        <taxon>Anaeromyxobacter</taxon>
    </lineage>
</organism>